<dbReference type="Pfam" id="PF01068">
    <property type="entry name" value="DNA_ligase_A_M"/>
    <property type="match status" value="1"/>
</dbReference>
<evidence type="ECO:0000256" key="4">
    <source>
        <dbReference type="ARBA" id="ARBA00022723"/>
    </source>
</evidence>
<keyword evidence="4 13" id="KW-0479">Metal-binding</keyword>
<keyword evidence="1 13" id="KW-0436">Ligase</keyword>
<evidence type="ECO:0000256" key="8">
    <source>
        <dbReference type="ARBA" id="ARBA00022842"/>
    </source>
</evidence>
<dbReference type="Proteomes" id="UP001429745">
    <property type="component" value="Unassembled WGS sequence"/>
</dbReference>
<dbReference type="Pfam" id="PF04675">
    <property type="entry name" value="DNA_ligase_A_N"/>
    <property type="match status" value="1"/>
</dbReference>
<feature type="binding site" evidence="13">
    <location>
        <position position="373"/>
    </location>
    <ligand>
        <name>ATP</name>
        <dbReference type="ChEBI" id="CHEBI:30616"/>
    </ligand>
</feature>
<dbReference type="PROSITE" id="PS00697">
    <property type="entry name" value="DNA_LIGASE_A1"/>
    <property type="match status" value="1"/>
</dbReference>
<feature type="binding site" evidence="13">
    <location>
        <position position="210"/>
    </location>
    <ligand>
        <name>ATP</name>
        <dbReference type="ChEBI" id="CHEBI:30616"/>
    </ligand>
</feature>
<keyword evidence="6 13" id="KW-0227">DNA damage</keyword>
<dbReference type="InterPro" id="IPR050191">
    <property type="entry name" value="ATP-dep_DNA_ligase"/>
</dbReference>
<dbReference type="InterPro" id="IPR012308">
    <property type="entry name" value="DNA_ligase_ATP-dep_N"/>
</dbReference>
<dbReference type="CDD" id="cd07901">
    <property type="entry name" value="Adenylation_DNA_ligase_Arch_LigB"/>
    <property type="match status" value="1"/>
</dbReference>
<keyword evidence="8 13" id="KW-0460">Magnesium</keyword>
<dbReference type="Gene3D" id="3.30.470.30">
    <property type="entry name" value="DNA ligase/mRNA capping enzyme"/>
    <property type="match status" value="1"/>
</dbReference>
<dbReference type="SUPFAM" id="SSF56091">
    <property type="entry name" value="DNA ligase/mRNA capping enzyme, catalytic domain"/>
    <property type="match status" value="1"/>
</dbReference>
<evidence type="ECO:0000256" key="5">
    <source>
        <dbReference type="ARBA" id="ARBA00022741"/>
    </source>
</evidence>
<dbReference type="InterPro" id="IPR022865">
    <property type="entry name" value="DNA_ligae_ATP-dep_bac/arc"/>
</dbReference>
<feature type="binding site" evidence="13">
    <location>
        <position position="217"/>
    </location>
    <ligand>
        <name>ATP</name>
        <dbReference type="ChEBI" id="CHEBI:30616"/>
    </ligand>
</feature>
<evidence type="ECO:0000256" key="13">
    <source>
        <dbReference type="HAMAP-Rule" id="MF_00407"/>
    </source>
</evidence>
<comment type="caution">
    <text evidence="17">The sequence shown here is derived from an EMBL/GenBank/DDBJ whole genome shotgun (WGS) entry which is preliminary data.</text>
</comment>
<dbReference type="InterPro" id="IPR012309">
    <property type="entry name" value="DNA_ligase_ATP-dep_C"/>
</dbReference>
<sequence length="526" mass="55966">MLLHELVTATDAVTATSSRLAKVAALAAALRDLDPDEIPPAIGLLTARPRQGRIGVGWRSLSNLDIEHAAEPSLSVLDVDAALTRLAVADGPGSVAVRRATLDELAGRSTPGEWDFLARVILGELRTGALEGVLLDAIAKASERDAATVRRAAMLSGDLGETARIALTGTPDDLSAVGLEVGRGVLPMLASTAASTAEALATLGGAASVEYKLDGARIQVHRDGDTVRVFTRSLADITHRVPEIVDAARALPAQRVILDGETLSLDEDGGPRPFQDTMARFGSLIVDGRNDGAAAVLRPWFFDILHLDGRDLIDEPLATRLEVLERIAGPSRMPGIVTDDPERAEQFSREALAAGHEGVMVKGIDSAYAAGRRGKSWIKVKPVLTFDLVVLAVEWGSGRRTGQLSNLHLGARDPDGSFGEPGGFVMVGKTFKGLTDETLRWQTAHFPTIETHRSAHAVHVRPETVVEIAIDGVQRSTRYPGGVALRFARVKGYRPDKRPDEADTIQSLRALLDRSPSTPTSTAGDA</sequence>
<evidence type="ECO:0000256" key="3">
    <source>
        <dbReference type="ARBA" id="ARBA00022705"/>
    </source>
</evidence>
<keyword evidence="18" id="KW-1185">Reference proteome</keyword>
<evidence type="ECO:0000313" key="17">
    <source>
        <dbReference type="EMBL" id="NLP82388.1"/>
    </source>
</evidence>
<feature type="domain" description="ATP-dependent DNA ligase family profile" evidence="16">
    <location>
        <begin position="300"/>
        <end position="413"/>
    </location>
</feature>
<feature type="binding site" evidence="13">
    <location>
        <position position="261"/>
    </location>
    <ligand>
        <name>ATP</name>
        <dbReference type="ChEBI" id="CHEBI:30616"/>
    </ligand>
</feature>
<organism evidence="17 18">
    <name type="scientific">Microbacterium salsuginis</name>
    <dbReference type="NCBI Taxonomy" id="2722803"/>
    <lineage>
        <taxon>Bacteria</taxon>
        <taxon>Bacillati</taxon>
        <taxon>Actinomycetota</taxon>
        <taxon>Actinomycetes</taxon>
        <taxon>Micrococcales</taxon>
        <taxon>Microbacteriaceae</taxon>
        <taxon>Microbacterium</taxon>
    </lineage>
</organism>
<feature type="binding site" evidence="13">
    <location>
        <position position="302"/>
    </location>
    <ligand>
        <name>ATP</name>
        <dbReference type="ChEBI" id="CHEBI:30616"/>
    </ligand>
</feature>
<dbReference type="InterPro" id="IPR012310">
    <property type="entry name" value="DNA_ligase_ATP-dep_cent"/>
</dbReference>
<dbReference type="InterPro" id="IPR016059">
    <property type="entry name" value="DNA_ligase_ATP-dep_CS"/>
</dbReference>
<evidence type="ECO:0000259" key="16">
    <source>
        <dbReference type="PROSITE" id="PS50160"/>
    </source>
</evidence>
<dbReference type="EC" id="6.5.1.1" evidence="13"/>
<dbReference type="EMBL" id="JABACI010000001">
    <property type="protein sequence ID" value="NLP82388.1"/>
    <property type="molecule type" value="Genomic_DNA"/>
</dbReference>
<keyword evidence="9 13" id="KW-0233">DNA recombination</keyword>
<keyword evidence="7 13" id="KW-0067">ATP-binding</keyword>
<protein>
    <recommendedName>
        <fullName evidence="13">Probable DNA ligase</fullName>
        <ecNumber evidence="13">6.5.1.1</ecNumber>
    </recommendedName>
    <alternativeName>
        <fullName evidence="13">Polydeoxyribonucleotide synthase [ATP]</fullName>
    </alternativeName>
</protein>
<dbReference type="PANTHER" id="PTHR45674">
    <property type="entry name" value="DNA LIGASE 1/3 FAMILY MEMBER"/>
    <property type="match status" value="1"/>
</dbReference>
<dbReference type="NCBIfam" id="TIGR00574">
    <property type="entry name" value="dnl1"/>
    <property type="match status" value="1"/>
</dbReference>
<evidence type="ECO:0000256" key="1">
    <source>
        <dbReference type="ARBA" id="ARBA00022598"/>
    </source>
</evidence>
<dbReference type="HAMAP" id="MF_00407">
    <property type="entry name" value="DNA_ligase"/>
    <property type="match status" value="1"/>
</dbReference>
<keyword evidence="5 13" id="KW-0547">Nucleotide-binding</keyword>
<dbReference type="RefSeq" id="WP_168910903.1">
    <property type="nucleotide sequence ID" value="NZ_JABACI010000001.1"/>
</dbReference>
<evidence type="ECO:0000256" key="15">
    <source>
        <dbReference type="RuleBase" id="RU004196"/>
    </source>
</evidence>
<reference evidence="17 18" key="1">
    <citation type="submission" date="2020-04" db="EMBL/GenBank/DDBJ databases">
        <title>CFH 90308 Microbacterium sp.</title>
        <authorList>
            <person name="Nie G."/>
            <person name="Ming H."/>
            <person name="Xia T."/>
        </authorList>
    </citation>
    <scope>NUCLEOTIDE SEQUENCE [LARGE SCALE GENOMIC DNA]</scope>
    <source>
        <strain evidence="17 18">CFH 90308</strain>
    </source>
</reference>
<dbReference type="Pfam" id="PF04679">
    <property type="entry name" value="DNA_ligase_A_C"/>
    <property type="match status" value="1"/>
</dbReference>
<keyword evidence="10 13" id="KW-0234">DNA repair</keyword>
<keyword evidence="3 13" id="KW-0235">DNA replication</keyword>
<comment type="function">
    <text evidence="13">DNA ligase that seals nicks in double-stranded DNA during DNA replication, DNA recombination and DNA repair.</text>
</comment>
<dbReference type="InterPro" id="IPR012340">
    <property type="entry name" value="NA-bd_OB-fold"/>
</dbReference>
<keyword evidence="2 13" id="KW-0132">Cell division</keyword>
<gene>
    <name evidence="13" type="primary">lig</name>
    <name evidence="17" type="ORF">HF576_00850</name>
</gene>
<dbReference type="PROSITE" id="PS50160">
    <property type="entry name" value="DNA_LIGASE_A3"/>
    <property type="match status" value="1"/>
</dbReference>
<dbReference type="SUPFAM" id="SSF50249">
    <property type="entry name" value="Nucleic acid-binding proteins"/>
    <property type="match status" value="1"/>
</dbReference>
<feature type="binding site" evidence="13">
    <location>
        <position position="379"/>
    </location>
    <ligand>
        <name>ATP</name>
        <dbReference type="ChEBI" id="CHEBI:30616"/>
    </ligand>
</feature>
<dbReference type="Gene3D" id="2.40.50.140">
    <property type="entry name" value="Nucleic acid-binding proteins"/>
    <property type="match status" value="1"/>
</dbReference>
<dbReference type="InterPro" id="IPR036599">
    <property type="entry name" value="DNA_ligase_N_sf"/>
</dbReference>
<evidence type="ECO:0000256" key="9">
    <source>
        <dbReference type="ARBA" id="ARBA00023172"/>
    </source>
</evidence>
<comment type="cofactor">
    <cofactor evidence="13">
        <name>Mg(2+)</name>
        <dbReference type="ChEBI" id="CHEBI:18420"/>
    </cofactor>
</comment>
<keyword evidence="11 13" id="KW-0131">Cell cycle</keyword>
<evidence type="ECO:0000256" key="14">
    <source>
        <dbReference type="RuleBase" id="RU000617"/>
    </source>
</evidence>
<evidence type="ECO:0000256" key="6">
    <source>
        <dbReference type="ARBA" id="ARBA00022763"/>
    </source>
</evidence>
<name>A0ABX1K8T3_9MICO</name>
<comment type="catalytic activity">
    <reaction evidence="12 13 14">
        <text>ATP + (deoxyribonucleotide)n-3'-hydroxyl + 5'-phospho-(deoxyribonucleotide)m = (deoxyribonucleotide)n+m + AMP + diphosphate.</text>
        <dbReference type="EC" id="6.5.1.1"/>
    </reaction>
</comment>
<proteinExistence type="inferred from homology"/>
<feature type="binding site" evidence="13">
    <location>
        <position position="232"/>
    </location>
    <ligand>
        <name>ATP</name>
        <dbReference type="ChEBI" id="CHEBI:30616"/>
    </ligand>
</feature>
<evidence type="ECO:0000256" key="11">
    <source>
        <dbReference type="ARBA" id="ARBA00023306"/>
    </source>
</evidence>
<dbReference type="Gene3D" id="1.10.3260.10">
    <property type="entry name" value="DNA ligase, ATP-dependent, N-terminal domain"/>
    <property type="match status" value="1"/>
</dbReference>
<dbReference type="GO" id="GO:0003910">
    <property type="term" value="F:DNA ligase (ATP) activity"/>
    <property type="evidence" value="ECO:0007669"/>
    <property type="project" value="UniProtKB-EC"/>
</dbReference>
<evidence type="ECO:0000256" key="10">
    <source>
        <dbReference type="ARBA" id="ARBA00023204"/>
    </source>
</evidence>
<accession>A0ABX1K8T3</accession>
<evidence type="ECO:0000313" key="18">
    <source>
        <dbReference type="Proteomes" id="UP001429745"/>
    </source>
</evidence>
<dbReference type="NCBIfam" id="NF002868">
    <property type="entry name" value="PRK03180.1"/>
    <property type="match status" value="1"/>
</dbReference>
<dbReference type="SUPFAM" id="SSF117018">
    <property type="entry name" value="ATP-dependent DNA ligase DNA-binding domain"/>
    <property type="match status" value="1"/>
</dbReference>
<feature type="active site" description="N6-AMP-lysine intermediate" evidence="13">
    <location>
        <position position="212"/>
    </location>
</feature>
<comment type="similarity">
    <text evidence="13 15">Belongs to the ATP-dependent DNA ligase family.</text>
</comment>
<evidence type="ECO:0000256" key="2">
    <source>
        <dbReference type="ARBA" id="ARBA00022618"/>
    </source>
</evidence>
<dbReference type="PANTHER" id="PTHR45674:SF13">
    <property type="entry name" value="DNA LIGASE-RELATED"/>
    <property type="match status" value="1"/>
</dbReference>
<evidence type="ECO:0000256" key="12">
    <source>
        <dbReference type="ARBA" id="ARBA00034003"/>
    </source>
</evidence>
<evidence type="ECO:0000256" key="7">
    <source>
        <dbReference type="ARBA" id="ARBA00022840"/>
    </source>
</evidence>
<dbReference type="InterPro" id="IPR000977">
    <property type="entry name" value="DNA_ligase_ATP-dep"/>
</dbReference>